<dbReference type="Pfam" id="PF11391">
    <property type="entry name" value="DUF2798"/>
    <property type="match status" value="1"/>
</dbReference>
<evidence type="ECO:0000313" key="4">
    <source>
        <dbReference type="Proteomes" id="UP000093173"/>
    </source>
</evidence>
<keyword evidence="1" id="KW-0472">Membrane</keyword>
<dbReference type="RefSeq" id="WP_065576805.1">
    <property type="nucleotide sequence ID" value="NZ_JBNGCH010000496.1"/>
</dbReference>
<evidence type="ECO:0000256" key="1">
    <source>
        <dbReference type="SAM" id="Phobius"/>
    </source>
</evidence>
<gene>
    <name evidence="3" type="ORF">A6E14_10200</name>
</gene>
<feature type="signal peptide" evidence="2">
    <location>
        <begin position="1"/>
        <end position="20"/>
    </location>
</feature>
<evidence type="ECO:0008006" key="5">
    <source>
        <dbReference type="Google" id="ProtNLM"/>
    </source>
</evidence>
<protein>
    <recommendedName>
        <fullName evidence="5">DUF2798 domain-containing protein</fullName>
    </recommendedName>
</protein>
<sequence length="79" mass="9095">MTKLFFTALFSCAMSSMVSAWVTYINLGLPEDFINRWGFAFINAWPASFAAAYLLNKPIMVLTQKLMRQFTFQKEKNNA</sequence>
<organism evidence="3 4">
    <name type="scientific">Vibrio genomosp. F10</name>
    <dbReference type="NCBI Taxonomy" id="723171"/>
    <lineage>
        <taxon>Bacteria</taxon>
        <taxon>Pseudomonadati</taxon>
        <taxon>Pseudomonadota</taxon>
        <taxon>Gammaproteobacteria</taxon>
        <taxon>Vibrionales</taxon>
        <taxon>Vibrionaceae</taxon>
        <taxon>Vibrio</taxon>
    </lineage>
</organism>
<dbReference type="EMBL" id="MAJZ01000496">
    <property type="protein sequence ID" value="OCH75933.1"/>
    <property type="molecule type" value="Genomic_DNA"/>
</dbReference>
<evidence type="ECO:0000313" key="3">
    <source>
        <dbReference type="EMBL" id="OCH75933.1"/>
    </source>
</evidence>
<name>A0A1B9QYR9_9VIBR</name>
<evidence type="ECO:0000256" key="2">
    <source>
        <dbReference type="SAM" id="SignalP"/>
    </source>
</evidence>
<dbReference type="Proteomes" id="UP000093173">
    <property type="component" value="Unassembled WGS sequence"/>
</dbReference>
<accession>A0A1B9QYR9</accession>
<proteinExistence type="predicted"/>
<feature type="chain" id="PRO_5008634703" description="DUF2798 domain-containing protein" evidence="2">
    <location>
        <begin position="21"/>
        <end position="79"/>
    </location>
</feature>
<keyword evidence="4" id="KW-1185">Reference proteome</keyword>
<comment type="caution">
    <text evidence="3">The sequence shown here is derived from an EMBL/GenBank/DDBJ whole genome shotgun (WGS) entry which is preliminary data.</text>
</comment>
<keyword evidence="1" id="KW-0812">Transmembrane</keyword>
<reference evidence="4" key="1">
    <citation type="submission" date="2016-06" db="EMBL/GenBank/DDBJ databases">
        <authorList>
            <person name="Hehemann J.-H."/>
            <person name="Arevalo P."/>
            <person name="Datta M.S."/>
            <person name="Polz M.F."/>
        </authorList>
    </citation>
    <scope>NUCLEOTIDE SEQUENCE [LARGE SCALE GENOMIC DNA]</scope>
    <source>
        <strain evidence="4">9CSC122</strain>
    </source>
</reference>
<dbReference type="InterPro" id="IPR021529">
    <property type="entry name" value="DUF2798"/>
</dbReference>
<feature type="transmembrane region" description="Helical" evidence="1">
    <location>
        <begin position="36"/>
        <end position="55"/>
    </location>
</feature>
<keyword evidence="1" id="KW-1133">Transmembrane helix</keyword>
<dbReference type="AlphaFoldDB" id="A0A1B9QYR9"/>
<keyword evidence="2" id="KW-0732">Signal</keyword>